<evidence type="ECO:0000313" key="6">
    <source>
        <dbReference type="EMBL" id="MCQ1537455.1"/>
    </source>
</evidence>
<comment type="catalytic activity">
    <reaction evidence="3">
        <text>Release of N-terminal proline from a peptide.</text>
        <dbReference type="EC" id="3.4.11.5"/>
    </reaction>
</comment>
<dbReference type="PRINTS" id="PR00793">
    <property type="entry name" value="PROAMNOPTASE"/>
</dbReference>
<evidence type="ECO:0000313" key="7">
    <source>
        <dbReference type="Proteomes" id="UP001524383"/>
    </source>
</evidence>
<sequence length="292" mass="32069">MNTHMHGIVLVPGGEVGYCIAGSEKGGIPLILVHGGPGGSSDAFEPFLSLAESRPVICYDQLGSYRSPAAVDDSLLTPGRYADELHAVISALAPDRVHLLGHSFGAMVVAAYLEKYGQDGVASIILAGPLISSPRWETDQRRLLSEMPPDPRAVIEMHESCEVYDSPAYQEAMMAYYRRHVCRMDPWPDCLMRMFERLAVPIYMAMWGPSEFTVRGSLRYVDKTDVLPSLLLPVLYTCGEFDEATPRTVRGFAEMTPGAVMKVFAGASHMHFMEAEEEYMAVLAAFLAGAER</sequence>
<comment type="similarity">
    <text evidence="1 3">Belongs to the peptidase S33 family.</text>
</comment>
<dbReference type="Gene3D" id="3.40.50.1820">
    <property type="entry name" value="alpha/beta hydrolase"/>
    <property type="match status" value="1"/>
</dbReference>
<feature type="active site" evidence="4">
    <location>
        <position position="242"/>
    </location>
</feature>
<keyword evidence="2 3" id="KW-0378">Hydrolase</keyword>
<dbReference type="InterPro" id="IPR002410">
    <property type="entry name" value="Peptidase_S33"/>
</dbReference>
<dbReference type="InterPro" id="IPR029058">
    <property type="entry name" value="AB_hydrolase_fold"/>
</dbReference>
<dbReference type="Pfam" id="PF00561">
    <property type="entry name" value="Abhydrolase_1"/>
    <property type="match status" value="1"/>
</dbReference>
<name>A0ABD4TJI0_9EURY</name>
<dbReference type="EC" id="3.4.11.5" evidence="3"/>
<keyword evidence="3" id="KW-0031">Aminopeptidase</keyword>
<keyword evidence="7" id="KW-1185">Reference proteome</keyword>
<dbReference type="RefSeq" id="WP_255331358.1">
    <property type="nucleotide sequence ID" value="NZ_VOTZ01000001.1"/>
</dbReference>
<feature type="active site" description="Nucleophile" evidence="4">
    <location>
        <position position="103"/>
    </location>
</feature>
<comment type="subunit">
    <text evidence="3">Part of the tricorn proteolytic complex.</text>
</comment>
<organism evidence="6 7">
    <name type="scientific">Methanocalculus taiwanensis</name>
    <dbReference type="NCBI Taxonomy" id="106207"/>
    <lineage>
        <taxon>Archaea</taxon>
        <taxon>Methanobacteriati</taxon>
        <taxon>Methanobacteriota</taxon>
        <taxon>Stenosarchaea group</taxon>
        <taxon>Methanomicrobia</taxon>
        <taxon>Methanomicrobiales</taxon>
        <taxon>Methanocalculaceae</taxon>
        <taxon>Methanocalculus</taxon>
    </lineage>
</organism>
<dbReference type="SUPFAM" id="SSF53474">
    <property type="entry name" value="alpha/beta-Hydrolases"/>
    <property type="match status" value="1"/>
</dbReference>
<evidence type="ECO:0000256" key="4">
    <source>
        <dbReference type="PIRSR" id="PIRSR005539-1"/>
    </source>
</evidence>
<dbReference type="InterPro" id="IPR000073">
    <property type="entry name" value="AB_hydrolase_1"/>
</dbReference>
<keyword evidence="3" id="KW-0645">Protease</keyword>
<accession>A0ABD4TJI0</accession>
<feature type="active site" description="Proton donor" evidence="4">
    <location>
        <position position="269"/>
    </location>
</feature>
<evidence type="ECO:0000256" key="1">
    <source>
        <dbReference type="ARBA" id="ARBA00010088"/>
    </source>
</evidence>
<dbReference type="GO" id="GO:0006508">
    <property type="term" value="P:proteolysis"/>
    <property type="evidence" value="ECO:0007669"/>
    <property type="project" value="UniProtKB-KW"/>
</dbReference>
<feature type="domain" description="AB hydrolase-1" evidence="5">
    <location>
        <begin position="29"/>
        <end position="275"/>
    </location>
</feature>
<protein>
    <recommendedName>
        <fullName evidence="3">Proline iminopeptidase</fullName>
        <shortName evidence="3">PIP</shortName>
        <ecNumber evidence="3">3.4.11.5</ecNumber>
    </recommendedName>
    <alternativeName>
        <fullName evidence="3">Prolyl aminopeptidase</fullName>
    </alternativeName>
    <alternativeName>
        <fullName evidence="3">Tricorn protease-interacting factor F1</fullName>
    </alternativeName>
</protein>
<dbReference type="InterPro" id="IPR005945">
    <property type="entry name" value="Pro_imino_pep"/>
</dbReference>
<gene>
    <name evidence="6" type="ORF">FTO68_00325</name>
</gene>
<dbReference type="AlphaFoldDB" id="A0ABD4TJI0"/>
<dbReference type="Proteomes" id="UP001524383">
    <property type="component" value="Unassembled WGS sequence"/>
</dbReference>
<dbReference type="PANTHER" id="PTHR43798:SF33">
    <property type="entry name" value="HYDROLASE, PUTATIVE (AFU_ORTHOLOGUE AFUA_2G14860)-RELATED"/>
    <property type="match status" value="1"/>
</dbReference>
<comment type="caution">
    <text evidence="6">The sequence shown here is derived from an EMBL/GenBank/DDBJ whole genome shotgun (WGS) entry which is preliminary data.</text>
</comment>
<proteinExistence type="inferred from homology"/>
<dbReference type="EMBL" id="VOTZ01000001">
    <property type="protein sequence ID" value="MCQ1537455.1"/>
    <property type="molecule type" value="Genomic_DNA"/>
</dbReference>
<dbReference type="GO" id="GO:0004177">
    <property type="term" value="F:aminopeptidase activity"/>
    <property type="evidence" value="ECO:0007669"/>
    <property type="project" value="UniProtKB-KW"/>
</dbReference>
<dbReference type="PANTHER" id="PTHR43798">
    <property type="entry name" value="MONOACYLGLYCEROL LIPASE"/>
    <property type="match status" value="1"/>
</dbReference>
<evidence type="ECO:0000256" key="3">
    <source>
        <dbReference type="PIRNR" id="PIRNR005539"/>
    </source>
</evidence>
<evidence type="ECO:0000256" key="2">
    <source>
        <dbReference type="ARBA" id="ARBA00022801"/>
    </source>
</evidence>
<evidence type="ECO:0000259" key="5">
    <source>
        <dbReference type="Pfam" id="PF00561"/>
    </source>
</evidence>
<dbReference type="NCBIfam" id="TIGR01250">
    <property type="entry name" value="pro_imino_pep_2"/>
    <property type="match status" value="1"/>
</dbReference>
<dbReference type="PIRSF" id="PIRSF005539">
    <property type="entry name" value="Pept_S33_TRI_F1"/>
    <property type="match status" value="1"/>
</dbReference>
<dbReference type="InterPro" id="IPR050266">
    <property type="entry name" value="AB_hydrolase_sf"/>
</dbReference>
<reference evidence="6 7" key="1">
    <citation type="submission" date="2019-08" db="EMBL/GenBank/DDBJ databases">
        <authorList>
            <person name="Chen S.-C."/>
            <person name="Lai M.-C."/>
            <person name="You Y.-T."/>
        </authorList>
    </citation>
    <scope>NUCLEOTIDE SEQUENCE [LARGE SCALE GENOMIC DNA]</scope>
    <source>
        <strain evidence="6 7">P2F9704a</strain>
    </source>
</reference>
<comment type="function">
    <text evidence="3">Cleaves H-Pro-AMC as well as a wide spectrum of amino acid substrates and several peptide substrates without a proline at the N-terminus.</text>
</comment>